<protein>
    <recommendedName>
        <fullName evidence="3">Protein kinase domain-containing protein</fullName>
    </recommendedName>
</protein>
<evidence type="ECO:0000313" key="1">
    <source>
        <dbReference type="EMBL" id="RSL14662.1"/>
    </source>
</evidence>
<proteinExistence type="predicted"/>
<evidence type="ECO:0000313" key="2">
    <source>
        <dbReference type="Proteomes" id="UP000269669"/>
    </source>
</evidence>
<dbReference type="AlphaFoldDB" id="A0A428MCX1"/>
<organism evidence="1 2">
    <name type="scientific">Edaphobacter aggregans</name>
    <dbReference type="NCBI Taxonomy" id="570835"/>
    <lineage>
        <taxon>Bacteria</taxon>
        <taxon>Pseudomonadati</taxon>
        <taxon>Acidobacteriota</taxon>
        <taxon>Terriglobia</taxon>
        <taxon>Terriglobales</taxon>
        <taxon>Acidobacteriaceae</taxon>
        <taxon>Edaphobacter</taxon>
    </lineage>
</organism>
<dbReference type="EMBL" id="RSDW01000001">
    <property type="protein sequence ID" value="RSL14662.1"/>
    <property type="molecule type" value="Genomic_DNA"/>
</dbReference>
<gene>
    <name evidence="1" type="ORF">EDE15_0120</name>
</gene>
<sequence length="62" mass="7072">MIGTTISHYRIIEKLGGGMGVVYKAEDTRLGPMTRVDNRQPEHETSLCYLKCWKSPYHSSTK</sequence>
<keyword evidence="2" id="KW-1185">Reference proteome</keyword>
<accession>A0A428MCX1</accession>
<dbReference type="Proteomes" id="UP000269669">
    <property type="component" value="Unassembled WGS sequence"/>
</dbReference>
<dbReference type="Gene3D" id="3.30.200.20">
    <property type="entry name" value="Phosphorylase Kinase, domain 1"/>
    <property type="match status" value="1"/>
</dbReference>
<comment type="caution">
    <text evidence="1">The sequence shown here is derived from an EMBL/GenBank/DDBJ whole genome shotgun (WGS) entry which is preliminary data.</text>
</comment>
<reference evidence="1 2" key="1">
    <citation type="submission" date="2018-12" db="EMBL/GenBank/DDBJ databases">
        <title>Sequencing of bacterial isolates from soil warming experiment in Harvard Forest, Massachusetts, USA.</title>
        <authorList>
            <person name="Deangelis K."/>
        </authorList>
    </citation>
    <scope>NUCLEOTIDE SEQUENCE [LARGE SCALE GENOMIC DNA]</scope>
    <source>
        <strain evidence="1 2">EB153</strain>
    </source>
</reference>
<evidence type="ECO:0008006" key="3">
    <source>
        <dbReference type="Google" id="ProtNLM"/>
    </source>
</evidence>
<name>A0A428MCX1_9BACT</name>